<sequence length="130" mass="13792">MKSTATSIIIALALIAVTAWFSGGFGSASDDSGTVNNVIMQEERQIIEITAKGGYSPRVTEAKAGVPTTLIMETRGTFDCSSALVIPSIGYRDYLPPSGTTEIELPPQKSGTKLQGLCTMGMYSFTVNFN</sequence>
<dbReference type="Proteomes" id="UP000176221">
    <property type="component" value="Unassembled WGS sequence"/>
</dbReference>
<dbReference type="EMBL" id="MHRX01000050">
    <property type="protein sequence ID" value="OHA32255.1"/>
    <property type="molecule type" value="Genomic_DNA"/>
</dbReference>
<evidence type="ECO:0000259" key="1">
    <source>
        <dbReference type="Pfam" id="PF13473"/>
    </source>
</evidence>
<dbReference type="Pfam" id="PF13473">
    <property type="entry name" value="Cupredoxin_1"/>
    <property type="match status" value="1"/>
</dbReference>
<dbReference type="Gene3D" id="2.60.40.420">
    <property type="entry name" value="Cupredoxins - blue copper proteins"/>
    <property type="match status" value="1"/>
</dbReference>
<reference evidence="2 3" key="1">
    <citation type="journal article" date="2016" name="Nat. Commun.">
        <title>Thousands of microbial genomes shed light on interconnected biogeochemical processes in an aquifer system.</title>
        <authorList>
            <person name="Anantharaman K."/>
            <person name="Brown C.T."/>
            <person name="Hug L.A."/>
            <person name="Sharon I."/>
            <person name="Castelle C.J."/>
            <person name="Probst A.J."/>
            <person name="Thomas B.C."/>
            <person name="Singh A."/>
            <person name="Wilkins M.J."/>
            <person name="Karaoz U."/>
            <person name="Brodie E.L."/>
            <person name="Williams K.H."/>
            <person name="Hubbard S.S."/>
            <person name="Banfield J.F."/>
        </authorList>
    </citation>
    <scope>NUCLEOTIDE SEQUENCE [LARGE SCALE GENOMIC DNA]</scope>
</reference>
<evidence type="ECO:0000313" key="3">
    <source>
        <dbReference type="Proteomes" id="UP000176221"/>
    </source>
</evidence>
<evidence type="ECO:0000313" key="2">
    <source>
        <dbReference type="EMBL" id="OHA32255.1"/>
    </source>
</evidence>
<dbReference type="AlphaFoldDB" id="A0A1G2N806"/>
<gene>
    <name evidence="2" type="ORF">A2928_01210</name>
</gene>
<protein>
    <recommendedName>
        <fullName evidence="1">EfeO-type cupredoxin-like domain-containing protein</fullName>
    </recommendedName>
</protein>
<name>A0A1G2N806_9BACT</name>
<proteinExistence type="predicted"/>
<dbReference type="InterPro" id="IPR008972">
    <property type="entry name" value="Cupredoxin"/>
</dbReference>
<comment type="caution">
    <text evidence="2">The sequence shown here is derived from an EMBL/GenBank/DDBJ whole genome shotgun (WGS) entry which is preliminary data.</text>
</comment>
<dbReference type="STRING" id="1802319.A2928_01210"/>
<organism evidence="2 3">
    <name type="scientific">Candidatus Taylorbacteria bacterium RIFCSPLOWO2_01_FULL_45_15b</name>
    <dbReference type="NCBI Taxonomy" id="1802319"/>
    <lineage>
        <taxon>Bacteria</taxon>
        <taxon>Candidatus Tayloriibacteriota</taxon>
    </lineage>
</organism>
<accession>A0A1G2N806</accession>
<feature type="domain" description="EfeO-type cupredoxin-like" evidence="1">
    <location>
        <begin position="16"/>
        <end position="121"/>
    </location>
</feature>
<dbReference type="InterPro" id="IPR028096">
    <property type="entry name" value="EfeO_Cupredoxin"/>
</dbReference>